<evidence type="ECO:0000256" key="10">
    <source>
        <dbReference type="SAM" id="SignalP"/>
    </source>
</evidence>
<dbReference type="EMBL" id="LLZZ01000020">
    <property type="protein sequence ID" value="KTB12543.1"/>
    <property type="molecule type" value="Genomic_DNA"/>
</dbReference>
<sequence length="192" mass="21539">MKFLHIGLMTLMAGFSNVLAQEEANAEDVMVNIEGQDMTMEEAEAYMAAKEKMGGAQQQREMINLQVNYDLLEEPFADLQDFIVFEVGETATLNYTIHNLDQEETYSIVGVSGAVLSEVDQRNVANLTETNITEIVLAPNATGTLRHKIDMNLTEGRYYILPLLHVKDKNEVKRVMSNPFKSSSLVYIVSNI</sequence>
<protein>
    <recommendedName>
        <fullName evidence="9">Increased recombination centers protein 22</fullName>
    </recommendedName>
</protein>
<organism evidence="11 12">
    <name type="scientific">Candida glabrata</name>
    <name type="common">Yeast</name>
    <name type="synonym">Torulopsis glabrata</name>
    <dbReference type="NCBI Taxonomy" id="5478"/>
    <lineage>
        <taxon>Eukaryota</taxon>
        <taxon>Fungi</taxon>
        <taxon>Dikarya</taxon>
        <taxon>Ascomycota</taxon>
        <taxon>Saccharomycotina</taxon>
        <taxon>Saccharomycetes</taxon>
        <taxon>Saccharomycetales</taxon>
        <taxon>Saccharomycetaceae</taxon>
        <taxon>Nakaseomyces</taxon>
    </lineage>
</organism>
<evidence type="ECO:0000256" key="5">
    <source>
        <dbReference type="ARBA" id="ARBA00022989"/>
    </source>
</evidence>
<dbReference type="Pfam" id="PF03896">
    <property type="entry name" value="TRAP_alpha"/>
    <property type="match status" value="1"/>
</dbReference>
<evidence type="ECO:0000256" key="1">
    <source>
        <dbReference type="ARBA" id="ARBA00004115"/>
    </source>
</evidence>
<accession>A0A0W0DL57</accession>
<evidence type="ECO:0000256" key="7">
    <source>
        <dbReference type="ARBA" id="ARBA00037565"/>
    </source>
</evidence>
<dbReference type="AlphaFoldDB" id="A0A0W0DL57"/>
<feature type="chain" id="PRO_5009807335" description="Increased recombination centers protein 22" evidence="10">
    <location>
        <begin position="21"/>
        <end position="192"/>
    </location>
</feature>
<dbReference type="VEuPathDB" id="FungiDB:GWK60_L06237"/>
<dbReference type="VEuPathDB" id="FungiDB:B1J91_L02343g"/>
<comment type="similarity">
    <text evidence="8">Belongs to the IRC22 family.</text>
</comment>
<evidence type="ECO:0000256" key="6">
    <source>
        <dbReference type="ARBA" id="ARBA00023136"/>
    </source>
</evidence>
<evidence type="ECO:0000256" key="3">
    <source>
        <dbReference type="ARBA" id="ARBA00022729"/>
    </source>
</evidence>
<comment type="function">
    <text evidence="7">Is probably involved in a pathway contributing to genomic integrity.</text>
</comment>
<name>A0A0W0DL57_CANGB</name>
<comment type="caution">
    <text evidence="11">The sequence shown here is derived from an EMBL/GenBank/DDBJ whole genome shotgun (WGS) entry which is preliminary data.</text>
</comment>
<dbReference type="GO" id="GO:0005789">
    <property type="term" value="C:endoplasmic reticulum membrane"/>
    <property type="evidence" value="ECO:0007669"/>
    <property type="project" value="UniProtKB-SubCell"/>
</dbReference>
<evidence type="ECO:0000256" key="2">
    <source>
        <dbReference type="ARBA" id="ARBA00022692"/>
    </source>
</evidence>
<dbReference type="InterPro" id="IPR005595">
    <property type="entry name" value="TRAP_alpha"/>
</dbReference>
<dbReference type="VEuPathDB" id="FungiDB:GVI51_L02123"/>
<dbReference type="Proteomes" id="UP000054886">
    <property type="component" value="Unassembled WGS sequence"/>
</dbReference>
<keyword evidence="4" id="KW-0256">Endoplasmic reticulum</keyword>
<keyword evidence="2" id="KW-0812">Transmembrane</keyword>
<evidence type="ECO:0000256" key="4">
    <source>
        <dbReference type="ARBA" id="ARBA00022824"/>
    </source>
</evidence>
<evidence type="ECO:0000313" key="12">
    <source>
        <dbReference type="Proteomes" id="UP000054886"/>
    </source>
</evidence>
<dbReference type="VEuPathDB" id="FungiDB:CAGL0L02343g"/>
<proteinExistence type="inferred from homology"/>
<reference evidence="11 12" key="1">
    <citation type="submission" date="2015-10" db="EMBL/GenBank/DDBJ databases">
        <title>Draft genomes sequences of Candida glabrata isolates 1A, 1B, 2A, 2B, 3A and 3B.</title>
        <authorList>
            <person name="Haavelsrud O.E."/>
            <person name="Gaustad P."/>
        </authorList>
    </citation>
    <scope>NUCLEOTIDE SEQUENCE [LARGE SCALE GENOMIC DNA]</scope>
    <source>
        <strain evidence="11">910700640</strain>
    </source>
</reference>
<keyword evidence="5" id="KW-1133">Transmembrane helix</keyword>
<evidence type="ECO:0000256" key="8">
    <source>
        <dbReference type="ARBA" id="ARBA00038311"/>
    </source>
</evidence>
<keyword evidence="6" id="KW-0472">Membrane</keyword>
<evidence type="ECO:0000256" key="9">
    <source>
        <dbReference type="ARBA" id="ARBA00040085"/>
    </source>
</evidence>
<evidence type="ECO:0000313" key="11">
    <source>
        <dbReference type="EMBL" id="KTB12543.1"/>
    </source>
</evidence>
<comment type="subcellular location">
    <subcellularLocation>
        <location evidence="1">Endoplasmic reticulum membrane</location>
        <topology evidence="1">Single-pass type I membrane protein</topology>
    </subcellularLocation>
</comment>
<feature type="signal peptide" evidence="10">
    <location>
        <begin position="1"/>
        <end position="20"/>
    </location>
</feature>
<gene>
    <name evidence="11" type="ORF">AO440_004476</name>
</gene>
<keyword evidence="3 10" id="KW-0732">Signal</keyword>